<name>A0A182MRD2_9DIPT</name>
<reference evidence="1" key="2">
    <citation type="submission" date="2020-05" db="UniProtKB">
        <authorList>
            <consortium name="EnsemblMetazoa"/>
        </authorList>
    </citation>
    <scope>IDENTIFICATION</scope>
    <source>
        <strain evidence="1">A-37</strain>
    </source>
</reference>
<sequence length="110" mass="12215">MFDRSQYGKKFCEITQSDNRELSPRIGFNARWDDSKNLYVKNAGFGGGGIRLRARICSYQASIKTPKSSNVGCGLANRLERAASGVLSVGYVPNGKENAYKRSLLRPHEL</sequence>
<evidence type="ECO:0000313" key="2">
    <source>
        <dbReference type="Proteomes" id="UP000075883"/>
    </source>
</evidence>
<proteinExistence type="predicted"/>
<organism evidence="1 2">
    <name type="scientific">Anopheles culicifacies</name>
    <dbReference type="NCBI Taxonomy" id="139723"/>
    <lineage>
        <taxon>Eukaryota</taxon>
        <taxon>Metazoa</taxon>
        <taxon>Ecdysozoa</taxon>
        <taxon>Arthropoda</taxon>
        <taxon>Hexapoda</taxon>
        <taxon>Insecta</taxon>
        <taxon>Pterygota</taxon>
        <taxon>Neoptera</taxon>
        <taxon>Endopterygota</taxon>
        <taxon>Diptera</taxon>
        <taxon>Nematocera</taxon>
        <taxon>Culicoidea</taxon>
        <taxon>Culicidae</taxon>
        <taxon>Anophelinae</taxon>
        <taxon>Anopheles</taxon>
        <taxon>culicifacies species complex</taxon>
    </lineage>
</organism>
<dbReference type="AlphaFoldDB" id="A0A182MRD2"/>
<accession>A0A182MRD2</accession>
<dbReference type="EMBL" id="AXCM01002676">
    <property type="status" value="NOT_ANNOTATED_CDS"/>
    <property type="molecule type" value="Genomic_DNA"/>
</dbReference>
<evidence type="ECO:0000313" key="1">
    <source>
        <dbReference type="EnsemblMetazoa" id="ACUA024433-PA"/>
    </source>
</evidence>
<protein>
    <submittedName>
        <fullName evidence="1">Uncharacterized protein</fullName>
    </submittedName>
</protein>
<dbReference type="VEuPathDB" id="VectorBase:ACUA024433"/>
<dbReference type="EnsemblMetazoa" id="ACUA024433-RA">
    <property type="protein sequence ID" value="ACUA024433-PA"/>
    <property type="gene ID" value="ACUA024433"/>
</dbReference>
<keyword evidence="2" id="KW-1185">Reference proteome</keyword>
<dbReference type="Proteomes" id="UP000075883">
    <property type="component" value="Unassembled WGS sequence"/>
</dbReference>
<reference evidence="2" key="1">
    <citation type="submission" date="2013-09" db="EMBL/GenBank/DDBJ databases">
        <title>The Genome Sequence of Anopheles culicifacies species A.</title>
        <authorList>
            <consortium name="The Broad Institute Genomics Platform"/>
            <person name="Neafsey D.E."/>
            <person name="Besansky N."/>
            <person name="Howell P."/>
            <person name="Walton C."/>
            <person name="Young S.K."/>
            <person name="Zeng Q."/>
            <person name="Gargeya S."/>
            <person name="Fitzgerald M."/>
            <person name="Haas B."/>
            <person name="Abouelleil A."/>
            <person name="Allen A.W."/>
            <person name="Alvarado L."/>
            <person name="Arachchi H.M."/>
            <person name="Berlin A.M."/>
            <person name="Chapman S.B."/>
            <person name="Gainer-Dewar J."/>
            <person name="Goldberg J."/>
            <person name="Griggs A."/>
            <person name="Gujja S."/>
            <person name="Hansen M."/>
            <person name="Howarth C."/>
            <person name="Imamovic A."/>
            <person name="Ireland A."/>
            <person name="Larimer J."/>
            <person name="McCowan C."/>
            <person name="Murphy C."/>
            <person name="Pearson M."/>
            <person name="Poon T.W."/>
            <person name="Priest M."/>
            <person name="Roberts A."/>
            <person name="Saif S."/>
            <person name="Shea T."/>
            <person name="Sisk P."/>
            <person name="Sykes S."/>
            <person name="Wortman J."/>
            <person name="Nusbaum C."/>
            <person name="Birren B."/>
        </authorList>
    </citation>
    <scope>NUCLEOTIDE SEQUENCE [LARGE SCALE GENOMIC DNA]</scope>
    <source>
        <strain evidence="2">A-37</strain>
    </source>
</reference>